<gene>
    <name evidence="2" type="ORF">SAMN02745775_1011125</name>
</gene>
<evidence type="ECO:0000313" key="2">
    <source>
        <dbReference type="EMBL" id="SFK28976.1"/>
    </source>
</evidence>
<dbReference type="InterPro" id="IPR037523">
    <property type="entry name" value="VOC_core"/>
</dbReference>
<dbReference type="SUPFAM" id="SSF54593">
    <property type="entry name" value="Glyoxalase/Bleomycin resistance protein/Dihydroxybiphenyl dioxygenase"/>
    <property type="match status" value="1"/>
</dbReference>
<dbReference type="GO" id="GO:0051213">
    <property type="term" value="F:dioxygenase activity"/>
    <property type="evidence" value="ECO:0007669"/>
    <property type="project" value="UniProtKB-KW"/>
</dbReference>
<dbReference type="InterPro" id="IPR029068">
    <property type="entry name" value="Glyas_Bleomycin-R_OHBP_Dase"/>
</dbReference>
<dbReference type="Pfam" id="PF00903">
    <property type="entry name" value="Glyoxalase"/>
    <property type="match status" value="1"/>
</dbReference>
<feature type="domain" description="VOC" evidence="1">
    <location>
        <begin position="8"/>
        <end position="129"/>
    </location>
</feature>
<dbReference type="AlphaFoldDB" id="A0A1I3YCQ5"/>
<proteinExistence type="predicted"/>
<keyword evidence="2" id="KW-0560">Oxidoreductase</keyword>
<dbReference type="InterPro" id="IPR050383">
    <property type="entry name" value="GlyoxalaseI/FosfomycinResist"/>
</dbReference>
<dbReference type="CDD" id="cd07253">
    <property type="entry name" value="GLOD5"/>
    <property type="match status" value="1"/>
</dbReference>
<dbReference type="PANTHER" id="PTHR21366:SF14">
    <property type="entry name" value="GLYOXALASE DOMAIN-CONTAINING PROTEIN 5"/>
    <property type="match status" value="1"/>
</dbReference>
<organism evidence="2 3">
    <name type="scientific">Falsiroseomonas stagni DSM 19981</name>
    <dbReference type="NCBI Taxonomy" id="1123062"/>
    <lineage>
        <taxon>Bacteria</taxon>
        <taxon>Pseudomonadati</taxon>
        <taxon>Pseudomonadota</taxon>
        <taxon>Alphaproteobacteria</taxon>
        <taxon>Acetobacterales</taxon>
        <taxon>Roseomonadaceae</taxon>
        <taxon>Falsiroseomonas</taxon>
    </lineage>
</organism>
<dbReference type="InterPro" id="IPR004360">
    <property type="entry name" value="Glyas_Fos-R_dOase_dom"/>
</dbReference>
<evidence type="ECO:0000313" key="3">
    <source>
        <dbReference type="Proteomes" id="UP000199473"/>
    </source>
</evidence>
<reference evidence="2 3" key="1">
    <citation type="submission" date="2016-10" db="EMBL/GenBank/DDBJ databases">
        <authorList>
            <person name="de Groot N.N."/>
        </authorList>
    </citation>
    <scope>NUCLEOTIDE SEQUENCE [LARGE SCALE GENOMIC DNA]</scope>
    <source>
        <strain evidence="2 3">DSM 19981</strain>
    </source>
</reference>
<evidence type="ECO:0000259" key="1">
    <source>
        <dbReference type="PROSITE" id="PS51819"/>
    </source>
</evidence>
<dbReference type="PROSITE" id="PS51819">
    <property type="entry name" value="VOC"/>
    <property type="match status" value="1"/>
</dbReference>
<dbReference type="OrthoDB" id="9812656at2"/>
<dbReference type="EMBL" id="FOSQ01000001">
    <property type="protein sequence ID" value="SFK28976.1"/>
    <property type="molecule type" value="Genomic_DNA"/>
</dbReference>
<name>A0A1I3YCQ5_9PROT</name>
<sequence>MTAAVIDRLDHLVLTVADAARTIDFYVRGLGMREERFGGGRLALSFGRQKINVHVAKEAPILPRAAQPAPGSADLCLIAAIPLPEVEAHLKREGFAIELGPVPRTGATGPITSLYLRDPDGNLVEVSTYG</sequence>
<dbReference type="Gene3D" id="3.10.180.10">
    <property type="entry name" value="2,3-Dihydroxybiphenyl 1,2-Dioxygenase, domain 1"/>
    <property type="match status" value="1"/>
</dbReference>
<dbReference type="PANTHER" id="PTHR21366">
    <property type="entry name" value="GLYOXALASE FAMILY PROTEIN"/>
    <property type="match status" value="1"/>
</dbReference>
<keyword evidence="3" id="KW-1185">Reference proteome</keyword>
<protein>
    <submittedName>
        <fullName evidence="2">Catechol 2,3-dioxygenase</fullName>
    </submittedName>
</protein>
<accession>A0A1I3YCQ5</accession>
<keyword evidence="2" id="KW-0223">Dioxygenase</keyword>
<dbReference type="Proteomes" id="UP000199473">
    <property type="component" value="Unassembled WGS sequence"/>
</dbReference>
<dbReference type="STRING" id="1123062.SAMN02745775_1011125"/>